<organism evidence="1 2">
    <name type="scientific">Alkaliphilus oremlandii (strain OhILAs)</name>
    <name type="common">Clostridium oremlandii (strain OhILAs)</name>
    <dbReference type="NCBI Taxonomy" id="350688"/>
    <lineage>
        <taxon>Bacteria</taxon>
        <taxon>Bacillati</taxon>
        <taxon>Bacillota</taxon>
        <taxon>Clostridia</taxon>
        <taxon>Peptostreptococcales</taxon>
        <taxon>Natronincolaceae</taxon>
        <taxon>Alkaliphilus</taxon>
    </lineage>
</organism>
<evidence type="ECO:0000313" key="1">
    <source>
        <dbReference type="EMBL" id="ABW19755.1"/>
    </source>
</evidence>
<dbReference type="RefSeq" id="WP_012160064.1">
    <property type="nucleotide sequence ID" value="NC_009922.1"/>
</dbReference>
<dbReference type="eggNOG" id="ENOG5032SGE">
    <property type="taxonomic scope" value="Bacteria"/>
</dbReference>
<gene>
    <name evidence="1" type="ordered locus">Clos_2220</name>
</gene>
<dbReference type="EMBL" id="CP000853">
    <property type="protein sequence ID" value="ABW19755.1"/>
    <property type="molecule type" value="Genomic_DNA"/>
</dbReference>
<dbReference type="KEGG" id="aoe:Clos_2220"/>
<dbReference type="Pfam" id="PF12672">
    <property type="entry name" value="DUF3793"/>
    <property type="match status" value="1"/>
</dbReference>
<dbReference type="STRING" id="350688.Clos_2220"/>
<dbReference type="HOGENOM" id="CLU_080981_1_0_9"/>
<evidence type="ECO:0008006" key="3">
    <source>
        <dbReference type="Google" id="ProtNLM"/>
    </source>
</evidence>
<evidence type="ECO:0000313" key="2">
    <source>
        <dbReference type="Proteomes" id="UP000000269"/>
    </source>
</evidence>
<dbReference type="AlphaFoldDB" id="A8MIX3"/>
<dbReference type="Proteomes" id="UP000000269">
    <property type="component" value="Chromosome"/>
</dbReference>
<sequence length="220" mass="25704">MTKIRRKHIMIIRIIINKKEGADMANCTKQCLLLEKNEEDVFVKMIIQMLGPVLLGEKPSEIISFPNEEGVGLHRIKSIFDHCHKISYREFIAFNGCRKILFYNDNLLNETLRDQRNLNFLKKIGYRAEYNVQDYLDHLIGKIEKEHLPHEIGIFLGYPLKDVIGFMGHPALKLTKINGWNVYGDSRLSDEQYAKFNRAKQQIQRMLEENSPETIVQRAS</sequence>
<protein>
    <recommendedName>
        <fullName evidence="3">DUF3793 domain-containing protein</fullName>
    </recommendedName>
</protein>
<keyword evidence="2" id="KW-1185">Reference proteome</keyword>
<proteinExistence type="predicted"/>
<dbReference type="InterPro" id="IPR024523">
    <property type="entry name" value="DUF3793"/>
</dbReference>
<accession>A8MIX3</accession>
<reference evidence="2" key="1">
    <citation type="submission" date="2007-10" db="EMBL/GenBank/DDBJ databases">
        <title>Complete genome of Alkaliphilus oremlandii OhILAs.</title>
        <authorList>
            <person name="Copeland A."/>
            <person name="Lucas S."/>
            <person name="Lapidus A."/>
            <person name="Barry K."/>
            <person name="Detter J.C."/>
            <person name="Glavina del Rio T."/>
            <person name="Hammon N."/>
            <person name="Israni S."/>
            <person name="Dalin E."/>
            <person name="Tice H."/>
            <person name="Pitluck S."/>
            <person name="Chain P."/>
            <person name="Malfatti S."/>
            <person name="Shin M."/>
            <person name="Vergez L."/>
            <person name="Schmutz J."/>
            <person name="Larimer F."/>
            <person name="Land M."/>
            <person name="Hauser L."/>
            <person name="Kyrpides N."/>
            <person name="Mikhailova N."/>
            <person name="Stolz J.F."/>
            <person name="Dawson A."/>
            <person name="Fisher E."/>
            <person name="Crable B."/>
            <person name="Perera E."/>
            <person name="Lisak J."/>
            <person name="Ranganathan M."/>
            <person name="Basu P."/>
            <person name="Richardson P."/>
        </authorList>
    </citation>
    <scope>NUCLEOTIDE SEQUENCE [LARGE SCALE GENOMIC DNA]</scope>
    <source>
        <strain evidence="2">OhILAs</strain>
    </source>
</reference>
<name>A8MIX3_ALKOO</name>